<dbReference type="EMBL" id="LNCD01000055">
    <property type="protein sequence ID" value="KWV55160.1"/>
    <property type="molecule type" value="Genomic_DNA"/>
</dbReference>
<keyword evidence="2" id="KW-1185">Reference proteome</keyword>
<organism evidence="1 2">
    <name type="scientific">Rhizobium altiplani</name>
    <dbReference type="NCBI Taxonomy" id="1864509"/>
    <lineage>
        <taxon>Bacteria</taxon>
        <taxon>Pseudomonadati</taxon>
        <taxon>Pseudomonadota</taxon>
        <taxon>Alphaproteobacteria</taxon>
        <taxon>Hyphomicrobiales</taxon>
        <taxon>Rhizobiaceae</taxon>
        <taxon>Rhizobium/Agrobacterium group</taxon>
        <taxon>Rhizobium</taxon>
    </lineage>
</organism>
<proteinExistence type="predicted"/>
<dbReference type="AlphaFoldDB" id="A0A120FNC2"/>
<comment type="caution">
    <text evidence="1">The sequence shown here is derived from an EMBL/GenBank/DDBJ whole genome shotgun (WGS) entry which is preliminary data.</text>
</comment>
<protein>
    <submittedName>
        <fullName evidence="1">Uncharacterized protein</fullName>
    </submittedName>
</protein>
<evidence type="ECO:0000313" key="1">
    <source>
        <dbReference type="EMBL" id="KWV55160.1"/>
    </source>
</evidence>
<name>A0A120FNC2_9HYPH</name>
<reference evidence="1 2" key="1">
    <citation type="submission" date="2015-11" db="EMBL/GenBank/DDBJ databases">
        <title>Draft Genome Sequence of the Strain BR 10423 (Rhizobium sp.) isolated from nodules of Mimosa pudica.</title>
        <authorList>
            <person name="Barauna A.C."/>
            <person name="Zilli J.E."/>
            <person name="Simoes-Araujo J.L."/>
            <person name="Reis V.M."/>
            <person name="James E.K."/>
            <person name="Reis F.B.Jr."/>
            <person name="Rouws L.F."/>
            <person name="Passos S.R."/>
            <person name="Gois S.R."/>
        </authorList>
    </citation>
    <scope>NUCLEOTIDE SEQUENCE [LARGE SCALE GENOMIC DNA]</scope>
    <source>
        <strain evidence="1 2">BR10423</strain>
    </source>
</reference>
<dbReference type="Proteomes" id="UP000068164">
    <property type="component" value="Unassembled WGS sequence"/>
</dbReference>
<accession>A0A120FNC2</accession>
<evidence type="ECO:0000313" key="2">
    <source>
        <dbReference type="Proteomes" id="UP000068164"/>
    </source>
</evidence>
<sequence length="235" mass="26702">MRSQPAERNSIDEEFCRLFVRRDIQVVIRVREARSISKLTLALADRAGGGSNMSLRDTCYLPVFFRPDEMGRQAVPHITRTEDRQRFSSADIDRINACPLNYRAGNIRWKTCYGRPISDNYRRFLVTFAIFLQERDADFVRAVEFYPFLVESTPEPVTARTLRTRSLQADHCGLLSVDRGGEQDGIELANSRQACLYFTSYQKHRLLVANDAVAPTIAGSHRIGADGRALLDAIK</sequence>
<gene>
    <name evidence="1" type="ORF">AS026_37955</name>
</gene>